<dbReference type="Proteomes" id="UP000005713">
    <property type="component" value="Unassembled WGS sequence"/>
</dbReference>
<evidence type="ECO:0000313" key="3">
    <source>
        <dbReference type="Proteomes" id="UP000005713"/>
    </source>
</evidence>
<feature type="domain" description="YjiS-like" evidence="1">
    <location>
        <begin position="38"/>
        <end position="72"/>
    </location>
</feature>
<dbReference type="Pfam" id="PF06568">
    <property type="entry name" value="YjiS-like"/>
    <property type="match status" value="1"/>
</dbReference>
<name>A3K9B2_SAGS3</name>
<dbReference type="AlphaFoldDB" id="A3K9B2"/>
<keyword evidence="3" id="KW-1185">Reference proteome</keyword>
<dbReference type="InterPro" id="IPR009506">
    <property type="entry name" value="YjiS-like"/>
</dbReference>
<evidence type="ECO:0000313" key="2">
    <source>
        <dbReference type="EMBL" id="EBA06284.1"/>
    </source>
</evidence>
<evidence type="ECO:0000259" key="1">
    <source>
        <dbReference type="Pfam" id="PF06568"/>
    </source>
</evidence>
<protein>
    <recommendedName>
        <fullName evidence="1">YjiS-like domain-containing protein</fullName>
    </recommendedName>
</protein>
<gene>
    <name evidence="2" type="ORF">SSE37_15416</name>
</gene>
<reference evidence="2 3" key="1">
    <citation type="submission" date="2006-06" db="EMBL/GenBank/DDBJ databases">
        <authorList>
            <person name="Moran M.A."/>
            <person name="Ferriera S."/>
            <person name="Johnson J."/>
            <person name="Kravitz S."/>
            <person name="Beeson K."/>
            <person name="Sutton G."/>
            <person name="Rogers Y.-H."/>
            <person name="Friedman R."/>
            <person name="Frazier M."/>
            <person name="Venter J.C."/>
        </authorList>
    </citation>
    <scope>NUCLEOTIDE SEQUENCE [LARGE SCALE GENOMIC DNA]</scope>
    <source>
        <strain evidence="2 3">E-37</strain>
    </source>
</reference>
<comment type="caution">
    <text evidence="2">The sequence shown here is derived from an EMBL/GenBank/DDBJ whole genome shotgun (WGS) entry which is preliminary data.</text>
</comment>
<proteinExistence type="predicted"/>
<accession>A3K9B2</accession>
<sequence>MHPPITQEIEMAAYETTRHHAATGSAARIGTMFTTAVGAFAAWNDTRQTRKALASLTDRELDDIGLHRGDIDAVTRRF</sequence>
<dbReference type="EMBL" id="AAYA01000017">
    <property type="protein sequence ID" value="EBA06284.1"/>
    <property type="molecule type" value="Genomic_DNA"/>
</dbReference>
<organism evidence="2 3">
    <name type="scientific">Sagittula stellata (strain ATCC 700073 / DSM 11524 / E-37)</name>
    <dbReference type="NCBI Taxonomy" id="388399"/>
    <lineage>
        <taxon>Bacteria</taxon>
        <taxon>Pseudomonadati</taxon>
        <taxon>Pseudomonadota</taxon>
        <taxon>Alphaproteobacteria</taxon>
        <taxon>Rhodobacterales</taxon>
        <taxon>Roseobacteraceae</taxon>
        <taxon>Sagittula</taxon>
    </lineage>
</organism>
<dbReference type="eggNOG" id="COG5457">
    <property type="taxonomic scope" value="Bacteria"/>
</dbReference>